<keyword evidence="1" id="KW-0472">Membrane</keyword>
<dbReference type="KEGG" id="mgj:MGM1_0410"/>
<keyword evidence="3" id="KW-1185">Reference proteome</keyword>
<evidence type="ECO:0000256" key="1">
    <source>
        <dbReference type="SAM" id="Phobius"/>
    </source>
</evidence>
<reference evidence="2 3" key="1">
    <citation type="journal article" date="2014" name="PLoS ONE">
        <title>An emerging Mycoplasma associated with trichomoniasis, vaginal infection and disease.</title>
        <authorList>
            <consortium name="Vaginal Microbiome Consortium"/>
            <person name="Fettweis J.M."/>
            <person name="Serrano M.G."/>
            <person name="Huang B."/>
            <person name="Brooks J.P."/>
            <person name="Glascock A.L."/>
            <person name="Sheth N.U."/>
            <person name="Strauss J.F.III."/>
            <person name="Jefferson K.K."/>
            <person name="Buck G.A."/>
        </authorList>
    </citation>
    <scope>NUCLEOTIDE SEQUENCE [LARGE SCALE GENOMIC DNA]</scope>
    <source>
        <strain evidence="2 3">VCU_M1</strain>
    </source>
</reference>
<proteinExistence type="predicted"/>
<gene>
    <name evidence="2" type="primary">secG</name>
    <name evidence="2" type="ORF">MGM1_0410</name>
</gene>
<dbReference type="eggNOG" id="ENOG502ZX2S">
    <property type="taxonomic scope" value="Bacteria"/>
</dbReference>
<keyword evidence="1" id="KW-0812">Transmembrane</keyword>
<dbReference type="EMBL" id="CP007711">
    <property type="protein sequence ID" value="AIV03428.1"/>
    <property type="molecule type" value="Genomic_DNA"/>
</dbReference>
<feature type="transmembrane region" description="Helical" evidence="1">
    <location>
        <begin position="54"/>
        <end position="75"/>
    </location>
</feature>
<protein>
    <submittedName>
        <fullName evidence="2">Preprotein translocase subunit SecG</fullName>
    </submittedName>
</protein>
<dbReference type="HOGENOM" id="CLU_196584_0_0_14"/>
<organism evidence="2 3">
    <name type="scientific">Candidatus Malacoplasma girerdii</name>
    <dbReference type="NCBI Taxonomy" id="1318617"/>
    <lineage>
        <taxon>Bacteria</taxon>
        <taxon>Bacillati</taxon>
        <taxon>Mycoplasmatota</taxon>
        <taxon>Mycoplasmoidales</taxon>
        <taxon>Mycoplasmoidaceae</taxon>
        <taxon>Malacoplasma</taxon>
    </lineage>
</organism>
<evidence type="ECO:0000313" key="3">
    <source>
        <dbReference type="Proteomes" id="UP000030066"/>
    </source>
</evidence>
<dbReference type="STRING" id="1318617.MGM1_0410"/>
<accession>A0A097SS54</accession>
<name>A0A097SS54_9BACT</name>
<sequence length="79" mass="8709">MDWAVILLIVFGAIALVIGLLLSSSGSTSGLSAMAGQDLELFKKTKDRGFIKVMQMIMFIIFFIIMVALIIYLILKHTS</sequence>
<keyword evidence="1" id="KW-1133">Transmembrane helix</keyword>
<dbReference type="AlphaFoldDB" id="A0A097SS54"/>
<dbReference type="Proteomes" id="UP000030066">
    <property type="component" value="Chromosome"/>
</dbReference>
<evidence type="ECO:0000313" key="2">
    <source>
        <dbReference type="EMBL" id="AIV03428.1"/>
    </source>
</evidence>